<sequence>MVVIYCVWCNVKSKHFYVNKNEKRKSCKVT</sequence>
<proteinExistence type="predicted"/>
<organism evidence="1">
    <name type="scientific">Rhizophora mucronata</name>
    <name type="common">Asiatic mangrove</name>
    <dbReference type="NCBI Taxonomy" id="61149"/>
    <lineage>
        <taxon>Eukaryota</taxon>
        <taxon>Viridiplantae</taxon>
        <taxon>Streptophyta</taxon>
        <taxon>Embryophyta</taxon>
        <taxon>Tracheophyta</taxon>
        <taxon>Spermatophyta</taxon>
        <taxon>Magnoliopsida</taxon>
        <taxon>eudicotyledons</taxon>
        <taxon>Gunneridae</taxon>
        <taxon>Pentapetalae</taxon>
        <taxon>rosids</taxon>
        <taxon>fabids</taxon>
        <taxon>Malpighiales</taxon>
        <taxon>Rhizophoraceae</taxon>
        <taxon>Rhizophora</taxon>
    </lineage>
</organism>
<evidence type="ECO:0000313" key="1">
    <source>
        <dbReference type="EMBL" id="MBX61294.1"/>
    </source>
</evidence>
<accession>A0A2P2Q2X4</accession>
<protein>
    <submittedName>
        <fullName evidence="1">Uncharacterized protein</fullName>
    </submittedName>
</protein>
<dbReference type="EMBL" id="GGEC01080810">
    <property type="protein sequence ID" value="MBX61294.1"/>
    <property type="molecule type" value="Transcribed_RNA"/>
</dbReference>
<dbReference type="AlphaFoldDB" id="A0A2P2Q2X4"/>
<name>A0A2P2Q2X4_RHIMU</name>
<reference evidence="1" key="1">
    <citation type="submission" date="2018-02" db="EMBL/GenBank/DDBJ databases">
        <title>Rhizophora mucronata_Transcriptome.</title>
        <authorList>
            <person name="Meera S.P."/>
            <person name="Sreeshan A."/>
            <person name="Augustine A."/>
        </authorList>
    </citation>
    <scope>NUCLEOTIDE SEQUENCE</scope>
    <source>
        <tissue evidence="1">Leaf</tissue>
    </source>
</reference>